<dbReference type="SFLD" id="SFLDS00003">
    <property type="entry name" value="Haloacid_Dehalogenase"/>
    <property type="match status" value="1"/>
</dbReference>
<comment type="caution">
    <text evidence="1">The sequence shown here is derived from an EMBL/GenBank/DDBJ whole genome shotgun (WGS) entry which is preliminary data.</text>
</comment>
<dbReference type="CDD" id="cd07505">
    <property type="entry name" value="HAD_BPGM-like"/>
    <property type="match status" value="1"/>
</dbReference>
<reference evidence="1" key="1">
    <citation type="journal article" date="2014" name="Int. J. Syst. Evol. Microbiol.">
        <title>Complete genome sequence of Corynebacterium casei LMG S-19264T (=DSM 44701T), isolated from a smear-ripened cheese.</title>
        <authorList>
            <consortium name="US DOE Joint Genome Institute (JGI-PGF)"/>
            <person name="Walter F."/>
            <person name="Albersmeier A."/>
            <person name="Kalinowski J."/>
            <person name="Ruckert C."/>
        </authorList>
    </citation>
    <scope>NUCLEOTIDE SEQUENCE</scope>
    <source>
        <strain evidence="1">KCTC 22169</strain>
    </source>
</reference>
<evidence type="ECO:0000313" key="2">
    <source>
        <dbReference type="Proteomes" id="UP000626148"/>
    </source>
</evidence>
<dbReference type="SFLD" id="SFLDG01129">
    <property type="entry name" value="C1.5:_HAD__Beta-PGM__Phosphata"/>
    <property type="match status" value="1"/>
</dbReference>
<dbReference type="Gene3D" id="3.40.50.1000">
    <property type="entry name" value="HAD superfamily/HAD-like"/>
    <property type="match status" value="1"/>
</dbReference>
<dbReference type="PANTHER" id="PTHR43434:SF22">
    <property type="entry name" value="PHOSPHOGLYCOLATE PHOSPHATASE"/>
    <property type="match status" value="1"/>
</dbReference>
<name>A0A918K033_9GAMM</name>
<dbReference type="PANTHER" id="PTHR43434">
    <property type="entry name" value="PHOSPHOGLYCOLATE PHOSPHATASE"/>
    <property type="match status" value="1"/>
</dbReference>
<dbReference type="AlphaFoldDB" id="A0A918K033"/>
<dbReference type="NCBIfam" id="TIGR01509">
    <property type="entry name" value="HAD-SF-IA-v3"/>
    <property type="match status" value="1"/>
</dbReference>
<gene>
    <name evidence="1" type="ORF">GCM10007392_04740</name>
</gene>
<dbReference type="GO" id="GO:0008967">
    <property type="term" value="F:phosphoglycolate phosphatase activity"/>
    <property type="evidence" value="ECO:0007669"/>
    <property type="project" value="TreeGrafter"/>
</dbReference>
<dbReference type="InterPro" id="IPR023198">
    <property type="entry name" value="PGP-like_dom2"/>
</dbReference>
<dbReference type="SUPFAM" id="SSF56784">
    <property type="entry name" value="HAD-like"/>
    <property type="match status" value="1"/>
</dbReference>
<dbReference type="Gene3D" id="1.10.150.240">
    <property type="entry name" value="Putative phosphatase, domain 2"/>
    <property type="match status" value="1"/>
</dbReference>
<proteinExistence type="predicted"/>
<keyword evidence="2" id="KW-1185">Reference proteome</keyword>
<sequence length="253" mass="27635">MTTITINQQSYDVDAILFDKDGTLLNFGDLWLGWLSALLRQVNGRLEPNRHIPPHDIAGALGVSPDFQQWDPTGPLTIGSMDDIVSILSLHLYQHADQAWNDASRLVRDSMANLESETDPALRVTAVAGLTEFLVRAREQGVVMAVVTSDDTSSAHQHLRRLEIDGYFPVVLGHDQVARGKPYPDMALTACDKLGVAPHRTLLFGDSNGDMKMAREAGLVAGIGLTPAPHLGTRHLADADQIIRHYGEVSFPT</sequence>
<dbReference type="GO" id="GO:0006281">
    <property type="term" value="P:DNA repair"/>
    <property type="evidence" value="ECO:0007669"/>
    <property type="project" value="TreeGrafter"/>
</dbReference>
<dbReference type="InterPro" id="IPR050155">
    <property type="entry name" value="HAD-like_hydrolase_sf"/>
</dbReference>
<dbReference type="EMBL" id="BMXR01000001">
    <property type="protein sequence ID" value="GGX40982.1"/>
    <property type="molecule type" value="Genomic_DNA"/>
</dbReference>
<reference evidence="1" key="2">
    <citation type="submission" date="2020-09" db="EMBL/GenBank/DDBJ databases">
        <authorList>
            <person name="Sun Q."/>
            <person name="Kim S."/>
        </authorList>
    </citation>
    <scope>NUCLEOTIDE SEQUENCE</scope>
    <source>
        <strain evidence="1">KCTC 22169</strain>
    </source>
</reference>
<dbReference type="InterPro" id="IPR006439">
    <property type="entry name" value="HAD-SF_hydro_IA"/>
</dbReference>
<dbReference type="InterPro" id="IPR023214">
    <property type="entry name" value="HAD_sf"/>
</dbReference>
<organism evidence="1 2">
    <name type="scientific">Saccharospirillum salsuginis</name>
    <dbReference type="NCBI Taxonomy" id="418750"/>
    <lineage>
        <taxon>Bacteria</taxon>
        <taxon>Pseudomonadati</taxon>
        <taxon>Pseudomonadota</taxon>
        <taxon>Gammaproteobacteria</taxon>
        <taxon>Oceanospirillales</taxon>
        <taxon>Saccharospirillaceae</taxon>
        <taxon>Saccharospirillum</taxon>
    </lineage>
</organism>
<dbReference type="InterPro" id="IPR036412">
    <property type="entry name" value="HAD-like_sf"/>
</dbReference>
<protein>
    <submittedName>
        <fullName evidence="1">Phosphatase</fullName>
    </submittedName>
</protein>
<evidence type="ECO:0000313" key="1">
    <source>
        <dbReference type="EMBL" id="GGX40982.1"/>
    </source>
</evidence>
<dbReference type="NCBIfam" id="TIGR01549">
    <property type="entry name" value="HAD-SF-IA-v1"/>
    <property type="match status" value="1"/>
</dbReference>
<accession>A0A918K033</accession>
<dbReference type="Proteomes" id="UP000626148">
    <property type="component" value="Unassembled WGS sequence"/>
</dbReference>
<dbReference type="Pfam" id="PF00702">
    <property type="entry name" value="Hydrolase"/>
    <property type="match status" value="1"/>
</dbReference>
<dbReference type="RefSeq" id="WP_189606874.1">
    <property type="nucleotide sequence ID" value="NZ_BMXR01000001.1"/>
</dbReference>